<dbReference type="GO" id="GO:0016787">
    <property type="term" value="F:hydrolase activity"/>
    <property type="evidence" value="ECO:0007669"/>
    <property type="project" value="UniProtKB-KW"/>
</dbReference>
<dbReference type="Gene3D" id="3.30.1360.40">
    <property type="match status" value="1"/>
</dbReference>
<dbReference type="Pfam" id="PF02682">
    <property type="entry name" value="CT_C_D"/>
    <property type="match status" value="1"/>
</dbReference>
<dbReference type="RefSeq" id="WP_284233655.1">
    <property type="nucleotide sequence ID" value="NZ_BSUL01000001.1"/>
</dbReference>
<accession>A0AA37XC47</accession>
<gene>
    <name evidence="6" type="ORF">GCM10025874_27440</name>
</gene>
<dbReference type="InterPro" id="IPR029000">
    <property type="entry name" value="Cyclophilin-like_dom_sf"/>
</dbReference>
<dbReference type="Gene3D" id="2.40.100.10">
    <property type="entry name" value="Cyclophilin-like"/>
    <property type="match status" value="2"/>
</dbReference>
<evidence type="ECO:0000259" key="4">
    <source>
        <dbReference type="SMART" id="SM00796"/>
    </source>
</evidence>
<sequence>MDVPVAAARRVLPAGDRAVLVELPDLAAALGLHARLEALQMPGLEQLLPAARTLLVGFDPRRIRRGELLERLDAVSAAPVDRADGAVVEVPTVYDGEDLAEMAELLGMSPEALARRHSGTDWTAGFAGFAPGFVYLVDGDPVFDVPRRSTPRTRIPAGSVALAGRWSGVYPRESPGGWQLIGRTPLRMWDAAREAPAAIRPGDRVRFVPARDEPLRAAAPVAAPLQQDGPALVVERPGLRTLVQDAGRPGLEALGVAASGALDGPAMRLANRLVGNPPGAAVLEIPLGGVRLRARGPLVVAVTGARLPIAVLRGERRREVLDQRAVALDDDDVLELGEPAAGRLAVLALRGGIGVPAVLGSRATDTLAGLGPDPVVAGDALPVGAEPVGCTAGPEPWPADPDEELRVPVLLGPRDDWFDTASLERLVEQPWTITPLADRVGLRLEGAEPLSRAVDGELPSEGAATGSVQVPPSGQPMIFLADHPSTGGYPIVAVVREVALASLAQARPGTRIRFVIDPPPR</sequence>
<dbReference type="SMART" id="SM00797">
    <property type="entry name" value="AHS2"/>
    <property type="match status" value="1"/>
</dbReference>
<reference evidence="6 7" key="1">
    <citation type="journal article" date="2014" name="Int. J. Syst. Evol. Microbiol.">
        <title>Complete genome sequence of Corynebacterium casei LMG S-19264T (=DSM 44701T), isolated from a smear-ripened cheese.</title>
        <authorList>
            <consortium name="US DOE Joint Genome Institute (JGI-PGF)"/>
            <person name="Walter F."/>
            <person name="Albersmeier A."/>
            <person name="Kalinowski J."/>
            <person name="Ruckert C."/>
        </authorList>
    </citation>
    <scope>NUCLEOTIDE SEQUENCE [LARGE SCALE GENOMIC DNA]</scope>
    <source>
        <strain evidence="6 7">NBRC 112289</strain>
    </source>
</reference>
<organism evidence="6 7">
    <name type="scientific">Arenivirga flava</name>
    <dbReference type="NCBI Taxonomy" id="1930060"/>
    <lineage>
        <taxon>Bacteria</taxon>
        <taxon>Bacillati</taxon>
        <taxon>Actinomycetota</taxon>
        <taxon>Actinomycetes</taxon>
        <taxon>Micrococcales</taxon>
        <taxon>Microbacteriaceae</taxon>
        <taxon>Arenivirga</taxon>
    </lineage>
</organism>
<evidence type="ECO:0000259" key="5">
    <source>
        <dbReference type="SMART" id="SM00797"/>
    </source>
</evidence>
<dbReference type="InterPro" id="IPR003778">
    <property type="entry name" value="CT_A_B"/>
</dbReference>
<feature type="domain" description="Carboxyltransferase" evidence="4">
    <location>
        <begin position="9"/>
        <end position="199"/>
    </location>
</feature>
<dbReference type="NCBIfam" id="TIGR00724">
    <property type="entry name" value="urea_amlyse_rel"/>
    <property type="match status" value="1"/>
</dbReference>
<feature type="domain" description="Carboxyltransferase" evidence="5">
    <location>
        <begin position="253"/>
        <end position="521"/>
    </location>
</feature>
<evidence type="ECO:0000313" key="7">
    <source>
        <dbReference type="Proteomes" id="UP001157160"/>
    </source>
</evidence>
<name>A0AA37XC47_9MICO</name>
<dbReference type="PANTHER" id="PTHR43309">
    <property type="entry name" value="5-OXOPROLINASE SUBUNIT C"/>
    <property type="match status" value="1"/>
</dbReference>
<dbReference type="Proteomes" id="UP001157160">
    <property type="component" value="Unassembled WGS sequence"/>
</dbReference>
<dbReference type="SMART" id="SM00796">
    <property type="entry name" value="AHS1"/>
    <property type="match status" value="1"/>
</dbReference>
<dbReference type="Pfam" id="PF02626">
    <property type="entry name" value="CT_A_B"/>
    <property type="match status" value="1"/>
</dbReference>
<dbReference type="AlphaFoldDB" id="A0AA37XC47"/>
<comment type="caution">
    <text evidence="6">The sequence shown here is derived from an EMBL/GenBank/DDBJ whole genome shotgun (WGS) entry which is preliminary data.</text>
</comment>
<dbReference type="SUPFAM" id="SSF50891">
    <property type="entry name" value="Cyclophilin-like"/>
    <property type="match status" value="2"/>
</dbReference>
<keyword evidence="1" id="KW-0547">Nucleotide-binding</keyword>
<evidence type="ECO:0000256" key="3">
    <source>
        <dbReference type="ARBA" id="ARBA00022840"/>
    </source>
</evidence>
<keyword evidence="3" id="KW-0067">ATP-binding</keyword>
<dbReference type="EMBL" id="BSUL01000001">
    <property type="protein sequence ID" value="GMA29491.1"/>
    <property type="molecule type" value="Genomic_DNA"/>
</dbReference>
<dbReference type="InterPro" id="IPR052708">
    <property type="entry name" value="PxpC"/>
</dbReference>
<keyword evidence="7" id="KW-1185">Reference proteome</keyword>
<evidence type="ECO:0000256" key="2">
    <source>
        <dbReference type="ARBA" id="ARBA00022801"/>
    </source>
</evidence>
<dbReference type="InterPro" id="IPR003833">
    <property type="entry name" value="CT_C_D"/>
</dbReference>
<dbReference type="SUPFAM" id="SSF160467">
    <property type="entry name" value="PH0987 N-terminal domain-like"/>
    <property type="match status" value="1"/>
</dbReference>
<protein>
    <submittedName>
        <fullName evidence="6">Allophanate hydrolase</fullName>
    </submittedName>
</protein>
<proteinExistence type="predicted"/>
<dbReference type="GO" id="GO:0005524">
    <property type="term" value="F:ATP binding"/>
    <property type="evidence" value="ECO:0007669"/>
    <property type="project" value="UniProtKB-KW"/>
</dbReference>
<evidence type="ECO:0000313" key="6">
    <source>
        <dbReference type="EMBL" id="GMA29491.1"/>
    </source>
</evidence>
<dbReference type="PANTHER" id="PTHR43309:SF3">
    <property type="entry name" value="5-OXOPROLINASE SUBUNIT C"/>
    <property type="match status" value="1"/>
</dbReference>
<keyword evidence="2 6" id="KW-0378">Hydrolase</keyword>
<evidence type="ECO:0000256" key="1">
    <source>
        <dbReference type="ARBA" id="ARBA00022741"/>
    </source>
</evidence>